<evidence type="ECO:0000256" key="4">
    <source>
        <dbReference type="ARBA" id="ARBA00022475"/>
    </source>
</evidence>
<evidence type="ECO:0000256" key="11">
    <source>
        <dbReference type="ARBA" id="ARBA00022989"/>
    </source>
</evidence>
<dbReference type="PANTHER" id="PTHR34220:SF11">
    <property type="entry name" value="SENSOR PROTEIN KINASE HPTS"/>
    <property type="match status" value="1"/>
</dbReference>
<dbReference type="Gene3D" id="3.30.565.10">
    <property type="entry name" value="Histidine kinase-like ATPase, C-terminal domain"/>
    <property type="match status" value="1"/>
</dbReference>
<dbReference type="EC" id="2.7.13.3" evidence="3"/>
<dbReference type="SMART" id="SM00387">
    <property type="entry name" value="HATPase_c"/>
    <property type="match status" value="1"/>
</dbReference>
<keyword evidence="6" id="KW-0808">Transferase</keyword>
<feature type="domain" description="HAMP" evidence="16">
    <location>
        <begin position="336"/>
        <end position="388"/>
    </location>
</feature>
<dbReference type="STRING" id="189425.PGRAT_16270"/>
<evidence type="ECO:0000256" key="14">
    <source>
        <dbReference type="SAM" id="Phobius"/>
    </source>
</evidence>
<dbReference type="Pfam" id="PF06580">
    <property type="entry name" value="His_kinase"/>
    <property type="match status" value="1"/>
</dbReference>
<keyword evidence="11 14" id="KW-1133">Transmembrane helix</keyword>
<organism evidence="17 18">
    <name type="scientific">Paenibacillus graminis</name>
    <dbReference type="NCBI Taxonomy" id="189425"/>
    <lineage>
        <taxon>Bacteria</taxon>
        <taxon>Bacillati</taxon>
        <taxon>Bacillota</taxon>
        <taxon>Bacilli</taxon>
        <taxon>Bacillales</taxon>
        <taxon>Paenibacillaceae</taxon>
        <taxon>Paenibacillus</taxon>
    </lineage>
</organism>
<dbReference type="InterPro" id="IPR004358">
    <property type="entry name" value="Sig_transdc_His_kin-like_C"/>
</dbReference>
<dbReference type="Proteomes" id="UP000029500">
    <property type="component" value="Chromosome"/>
</dbReference>
<evidence type="ECO:0000256" key="3">
    <source>
        <dbReference type="ARBA" id="ARBA00012438"/>
    </source>
</evidence>
<dbReference type="OrthoDB" id="9776552at2"/>
<dbReference type="EMBL" id="CP009287">
    <property type="protein sequence ID" value="AIQ69008.1"/>
    <property type="molecule type" value="Genomic_DNA"/>
</dbReference>
<comment type="subcellular location">
    <subcellularLocation>
        <location evidence="2">Cell membrane</location>
        <topology evidence="2">Multi-pass membrane protein</topology>
    </subcellularLocation>
</comment>
<evidence type="ECO:0000256" key="7">
    <source>
        <dbReference type="ARBA" id="ARBA00022692"/>
    </source>
</evidence>
<keyword evidence="7 14" id="KW-0812">Transmembrane</keyword>
<keyword evidence="18" id="KW-1185">Reference proteome</keyword>
<reference evidence="17 18" key="1">
    <citation type="submission" date="2014-08" db="EMBL/GenBank/DDBJ databases">
        <title>Comparative genomics of the Paenibacillus odorifer group.</title>
        <authorList>
            <person name="den Bakker H.C."/>
            <person name="Tsai Y.-C."/>
            <person name="Martin N."/>
            <person name="Korlach J."/>
            <person name="Wiedmann M."/>
        </authorList>
    </citation>
    <scope>NUCLEOTIDE SEQUENCE [LARGE SCALE GENOMIC DNA]</scope>
    <source>
        <strain evidence="17 18">DSM 15220</strain>
    </source>
</reference>
<accession>A0A089MC09</accession>
<feature type="transmembrane region" description="Helical" evidence="14">
    <location>
        <begin position="21"/>
        <end position="43"/>
    </location>
</feature>
<evidence type="ECO:0000256" key="1">
    <source>
        <dbReference type="ARBA" id="ARBA00000085"/>
    </source>
</evidence>
<evidence type="ECO:0000313" key="18">
    <source>
        <dbReference type="Proteomes" id="UP000029500"/>
    </source>
</evidence>
<dbReference type="CDD" id="cd06225">
    <property type="entry name" value="HAMP"/>
    <property type="match status" value="1"/>
</dbReference>
<feature type="transmembrane region" description="Helical" evidence="14">
    <location>
        <begin position="314"/>
        <end position="335"/>
    </location>
</feature>
<dbReference type="InterPro" id="IPR005467">
    <property type="entry name" value="His_kinase_dom"/>
</dbReference>
<keyword evidence="4" id="KW-1003">Cell membrane</keyword>
<dbReference type="Pfam" id="PF02518">
    <property type="entry name" value="HATPase_c"/>
    <property type="match status" value="1"/>
</dbReference>
<dbReference type="HOGENOM" id="CLU_020473_6_3_9"/>
<dbReference type="InterPro" id="IPR003660">
    <property type="entry name" value="HAMP_dom"/>
</dbReference>
<dbReference type="InterPro" id="IPR036890">
    <property type="entry name" value="HATPase_C_sf"/>
</dbReference>
<evidence type="ECO:0000256" key="10">
    <source>
        <dbReference type="ARBA" id="ARBA00022840"/>
    </source>
</evidence>
<dbReference type="AlphaFoldDB" id="A0A089MC09"/>
<evidence type="ECO:0000256" key="8">
    <source>
        <dbReference type="ARBA" id="ARBA00022741"/>
    </source>
</evidence>
<dbReference type="SUPFAM" id="SSF55874">
    <property type="entry name" value="ATPase domain of HSP90 chaperone/DNA topoisomerase II/histidine kinase"/>
    <property type="match status" value="1"/>
</dbReference>
<name>A0A089MC09_9BACL</name>
<dbReference type="PANTHER" id="PTHR34220">
    <property type="entry name" value="SENSOR HISTIDINE KINASE YPDA"/>
    <property type="match status" value="1"/>
</dbReference>
<dbReference type="Gene3D" id="6.10.340.10">
    <property type="match status" value="1"/>
</dbReference>
<evidence type="ECO:0000256" key="5">
    <source>
        <dbReference type="ARBA" id="ARBA00022553"/>
    </source>
</evidence>
<evidence type="ECO:0000259" key="16">
    <source>
        <dbReference type="PROSITE" id="PS50885"/>
    </source>
</evidence>
<evidence type="ECO:0000259" key="15">
    <source>
        <dbReference type="PROSITE" id="PS50109"/>
    </source>
</evidence>
<evidence type="ECO:0000256" key="13">
    <source>
        <dbReference type="ARBA" id="ARBA00023136"/>
    </source>
</evidence>
<comment type="catalytic activity">
    <reaction evidence="1">
        <text>ATP + protein L-histidine = ADP + protein N-phospho-L-histidine.</text>
        <dbReference type="EC" id="2.7.13.3"/>
    </reaction>
</comment>
<keyword evidence="5" id="KW-0597">Phosphoprotein</keyword>
<evidence type="ECO:0000313" key="17">
    <source>
        <dbReference type="EMBL" id="AIQ69008.1"/>
    </source>
</evidence>
<dbReference type="GO" id="GO:0005524">
    <property type="term" value="F:ATP binding"/>
    <property type="evidence" value="ECO:0007669"/>
    <property type="project" value="UniProtKB-KW"/>
</dbReference>
<dbReference type="PRINTS" id="PR00344">
    <property type="entry name" value="BCTRLSENSOR"/>
</dbReference>
<dbReference type="Pfam" id="PF00672">
    <property type="entry name" value="HAMP"/>
    <property type="match status" value="1"/>
</dbReference>
<evidence type="ECO:0000256" key="2">
    <source>
        <dbReference type="ARBA" id="ARBA00004651"/>
    </source>
</evidence>
<dbReference type="GO" id="GO:0005886">
    <property type="term" value="C:plasma membrane"/>
    <property type="evidence" value="ECO:0007669"/>
    <property type="project" value="UniProtKB-SubCell"/>
</dbReference>
<keyword evidence="8" id="KW-0547">Nucleotide-binding</keyword>
<dbReference type="RefSeq" id="WP_025704641.1">
    <property type="nucleotide sequence ID" value="NZ_CP009287.1"/>
</dbReference>
<evidence type="ECO:0000256" key="12">
    <source>
        <dbReference type="ARBA" id="ARBA00023012"/>
    </source>
</evidence>
<dbReference type="KEGG" id="pgm:PGRAT_16270"/>
<dbReference type="PROSITE" id="PS50885">
    <property type="entry name" value="HAMP"/>
    <property type="match status" value="1"/>
</dbReference>
<protein>
    <recommendedName>
        <fullName evidence="3">histidine kinase</fullName>
        <ecNumber evidence="3">2.7.13.3</ecNumber>
    </recommendedName>
</protein>
<keyword evidence="12" id="KW-0902">Two-component regulatory system</keyword>
<dbReference type="SMART" id="SM00304">
    <property type="entry name" value="HAMP"/>
    <property type="match status" value="1"/>
</dbReference>
<proteinExistence type="predicted"/>
<gene>
    <name evidence="17" type="ORF">PGRAT_16270</name>
</gene>
<dbReference type="GO" id="GO:0000155">
    <property type="term" value="F:phosphorelay sensor kinase activity"/>
    <property type="evidence" value="ECO:0007669"/>
    <property type="project" value="InterPro"/>
</dbReference>
<keyword evidence="9 17" id="KW-0418">Kinase</keyword>
<dbReference type="eggNOG" id="COG2972">
    <property type="taxonomic scope" value="Bacteria"/>
</dbReference>
<feature type="domain" description="Histidine kinase" evidence="15">
    <location>
        <begin position="498"/>
        <end position="606"/>
    </location>
</feature>
<dbReference type="InterPro" id="IPR010559">
    <property type="entry name" value="Sig_transdc_His_kin_internal"/>
</dbReference>
<evidence type="ECO:0000256" key="6">
    <source>
        <dbReference type="ARBA" id="ARBA00022679"/>
    </source>
</evidence>
<dbReference type="SUPFAM" id="SSF158472">
    <property type="entry name" value="HAMP domain-like"/>
    <property type="match status" value="1"/>
</dbReference>
<evidence type="ECO:0000256" key="9">
    <source>
        <dbReference type="ARBA" id="ARBA00022777"/>
    </source>
</evidence>
<keyword evidence="10" id="KW-0067">ATP-binding</keyword>
<dbReference type="PROSITE" id="PS50109">
    <property type="entry name" value="HIS_KIN"/>
    <property type="match status" value="1"/>
</dbReference>
<keyword evidence="13 14" id="KW-0472">Membrane</keyword>
<dbReference type="InterPro" id="IPR003594">
    <property type="entry name" value="HATPase_dom"/>
</dbReference>
<dbReference type="InterPro" id="IPR050640">
    <property type="entry name" value="Bact_2-comp_sensor_kinase"/>
</dbReference>
<sequence length="608" mass="70729">MSKLRTFYQNHLKKKMFNKILLFYSMVMVLLFISVSILAYRYYEQRLVREQMDASLQELDIISISLNQQNERMYGAVQQIYTDAMIGDDLKYFLTHEYEDFLKWRLNQYANSYRTERNSIDYHLRQLLKEETSISNIVLYSSDQDFYYVLNRETQHFYDQPALSAAHQDWYERFRNQPWQYMGNEPLFEGKAAGESTPYSYVNVLKDPVTLKEYGAILFELNTNRIKGLLREKLNNTGSRIMLITSQGQVIFDSQGRYGNSVYPYWKQMTKPGDWVNLEERSKVQLLNIGNTGMAAAAIIPESQIVQSLQTLRYSLTGIVILCIIISISVTFTVIRRYSKKIHRIIVYMRRWQDGDLSKRIKMEGEDELQQISQSFNYMCDRLESYIQTVYISEIKQKNAQLVALQAQINPHFLYNTLESIRMKAISSGARDVGQMIYILATMFRHLIKKQTHVTLAEEIELCGMYLALIQYRYENKLQVETNIEMSVAGCIVVKLLIQPIIENYIVHGFRTNDDDNRISITAAEQERHIIIRVKDNGKGIAHEKLIALRKALQSEGGTPSLSSDSLGLKNVHERIRLNYGSECGIHVISEQGKGCEVIIKIPFTRED</sequence>